<name>A0A4S3JFS8_9EURO</name>
<dbReference type="AlphaFoldDB" id="A0A4S3JFS8"/>
<dbReference type="Proteomes" id="UP000308092">
    <property type="component" value="Unassembled WGS sequence"/>
</dbReference>
<evidence type="ECO:0000313" key="1">
    <source>
        <dbReference type="EMBL" id="THC93975.1"/>
    </source>
</evidence>
<keyword evidence="2" id="KW-1185">Reference proteome</keyword>
<protein>
    <submittedName>
        <fullName evidence="1">Uncharacterized protein</fullName>
    </submittedName>
</protein>
<gene>
    <name evidence="1" type="ORF">EYZ11_006552</name>
</gene>
<proteinExistence type="predicted"/>
<accession>A0A4S3JFS8</accession>
<comment type="caution">
    <text evidence="1">The sequence shown here is derived from an EMBL/GenBank/DDBJ whole genome shotgun (WGS) entry which is preliminary data.</text>
</comment>
<evidence type="ECO:0000313" key="2">
    <source>
        <dbReference type="Proteomes" id="UP000308092"/>
    </source>
</evidence>
<organism evidence="1 2">
    <name type="scientific">Aspergillus tanneri</name>
    <dbReference type="NCBI Taxonomy" id="1220188"/>
    <lineage>
        <taxon>Eukaryota</taxon>
        <taxon>Fungi</taxon>
        <taxon>Dikarya</taxon>
        <taxon>Ascomycota</taxon>
        <taxon>Pezizomycotina</taxon>
        <taxon>Eurotiomycetes</taxon>
        <taxon>Eurotiomycetidae</taxon>
        <taxon>Eurotiales</taxon>
        <taxon>Aspergillaceae</taxon>
        <taxon>Aspergillus</taxon>
        <taxon>Aspergillus subgen. Circumdati</taxon>
    </lineage>
</organism>
<reference evidence="1 2" key="1">
    <citation type="submission" date="2019-03" db="EMBL/GenBank/DDBJ databases">
        <title>The genome sequence of a newly discovered highly antifungal drug resistant Aspergillus species, Aspergillus tanneri NIH 1004.</title>
        <authorList>
            <person name="Mounaud S."/>
            <person name="Singh I."/>
            <person name="Joardar V."/>
            <person name="Pakala S."/>
            <person name="Pakala S."/>
            <person name="Venepally P."/>
            <person name="Hoover J."/>
            <person name="Nierman W."/>
            <person name="Chung J."/>
            <person name="Losada L."/>
        </authorList>
    </citation>
    <scope>NUCLEOTIDE SEQUENCE [LARGE SCALE GENOMIC DNA]</scope>
    <source>
        <strain evidence="1 2">NIH1004</strain>
    </source>
</reference>
<sequence>MWKYELSPDLLYLAVVYIELDCVA</sequence>
<dbReference type="EMBL" id="SOSA01000233">
    <property type="protein sequence ID" value="THC93975.1"/>
    <property type="molecule type" value="Genomic_DNA"/>
</dbReference>
<dbReference type="VEuPathDB" id="FungiDB:EYZ11_006552"/>